<keyword evidence="8" id="KW-1185">Reference proteome</keyword>
<keyword evidence="3 4" id="KW-0342">GTP-binding</keyword>
<evidence type="ECO:0000256" key="4">
    <source>
        <dbReference type="HAMAP-Rule" id="MF_00636"/>
    </source>
</evidence>
<dbReference type="PIRSF" id="PIRSF005052">
    <property type="entry name" value="P-loopkin"/>
    <property type="match status" value="1"/>
</dbReference>
<accession>A0A0R2JI77</accession>
<evidence type="ECO:0000256" key="3">
    <source>
        <dbReference type="ARBA" id="ARBA00023134"/>
    </source>
</evidence>
<name>A0A0R2JI77_9LACO</name>
<dbReference type="RefSeq" id="WP_201781085.1">
    <property type="nucleotide sequence ID" value="NZ_JQBP01000004.1"/>
</dbReference>
<dbReference type="GO" id="GO:0005524">
    <property type="term" value="F:ATP binding"/>
    <property type="evidence" value="ECO:0007669"/>
    <property type="project" value="UniProtKB-UniRule"/>
</dbReference>
<feature type="domain" description="RapZ C-terminal" evidence="6">
    <location>
        <begin position="172"/>
        <end position="289"/>
    </location>
</feature>
<dbReference type="SUPFAM" id="SSF52540">
    <property type="entry name" value="P-loop containing nucleoside triphosphate hydrolases"/>
    <property type="match status" value="1"/>
</dbReference>
<dbReference type="Gene3D" id="3.40.50.300">
    <property type="entry name" value="P-loop containing nucleotide triphosphate hydrolases"/>
    <property type="match status" value="1"/>
</dbReference>
<dbReference type="PANTHER" id="PTHR30448">
    <property type="entry name" value="RNASE ADAPTER PROTEIN RAPZ"/>
    <property type="match status" value="1"/>
</dbReference>
<proteinExistence type="inferred from homology"/>
<keyword evidence="2 4" id="KW-0067">ATP-binding</keyword>
<evidence type="ECO:0000259" key="6">
    <source>
        <dbReference type="Pfam" id="PF22740"/>
    </source>
</evidence>
<evidence type="ECO:0000259" key="5">
    <source>
        <dbReference type="Pfam" id="PF03668"/>
    </source>
</evidence>
<reference evidence="7 8" key="1">
    <citation type="journal article" date="2015" name="Genome Announc.">
        <title>Expanding the biotechnology potential of lactobacilli through comparative genomics of 213 strains and associated genera.</title>
        <authorList>
            <person name="Sun Z."/>
            <person name="Harris H.M."/>
            <person name="McCann A."/>
            <person name="Guo C."/>
            <person name="Argimon S."/>
            <person name="Zhang W."/>
            <person name="Yang X."/>
            <person name="Jeffery I.B."/>
            <person name="Cooney J.C."/>
            <person name="Kagawa T.F."/>
            <person name="Liu W."/>
            <person name="Song Y."/>
            <person name="Salvetti E."/>
            <person name="Wrobel A."/>
            <person name="Rasinkangas P."/>
            <person name="Parkhill J."/>
            <person name="Rea M.C."/>
            <person name="O'Sullivan O."/>
            <person name="Ritari J."/>
            <person name="Douillard F.P."/>
            <person name="Paul Ross R."/>
            <person name="Yang R."/>
            <person name="Briner A.E."/>
            <person name="Felis G.E."/>
            <person name="de Vos W.M."/>
            <person name="Barrangou R."/>
            <person name="Klaenhammer T.R."/>
            <person name="Caufield P.W."/>
            <person name="Cui Y."/>
            <person name="Zhang H."/>
            <person name="O'Toole P.W."/>
        </authorList>
    </citation>
    <scope>NUCLEOTIDE SEQUENCE [LARGE SCALE GENOMIC DNA]</scope>
    <source>
        <strain evidence="7 8">DSM 20593</strain>
    </source>
</reference>
<feature type="binding site" evidence="4">
    <location>
        <begin position="12"/>
        <end position="19"/>
    </location>
    <ligand>
        <name>ATP</name>
        <dbReference type="ChEBI" id="CHEBI:30616"/>
    </ligand>
</feature>
<gene>
    <name evidence="7" type="ORF">IV73_GL001041</name>
</gene>
<dbReference type="InterPro" id="IPR005337">
    <property type="entry name" value="RapZ-like"/>
</dbReference>
<dbReference type="NCBIfam" id="NF003828">
    <property type="entry name" value="PRK05416.1"/>
    <property type="match status" value="1"/>
</dbReference>
<organism evidence="7 8">
    <name type="scientific">Weissella kandleri</name>
    <dbReference type="NCBI Taxonomy" id="1616"/>
    <lineage>
        <taxon>Bacteria</taxon>
        <taxon>Bacillati</taxon>
        <taxon>Bacillota</taxon>
        <taxon>Bacilli</taxon>
        <taxon>Lactobacillales</taxon>
        <taxon>Lactobacillaceae</taxon>
        <taxon>Weissella</taxon>
    </lineage>
</organism>
<dbReference type="EMBL" id="JQBP01000004">
    <property type="protein sequence ID" value="KRN74917.1"/>
    <property type="molecule type" value="Genomic_DNA"/>
</dbReference>
<dbReference type="HAMAP" id="MF_00636">
    <property type="entry name" value="RapZ_like"/>
    <property type="match status" value="1"/>
</dbReference>
<evidence type="ECO:0000313" key="7">
    <source>
        <dbReference type="EMBL" id="KRN74917.1"/>
    </source>
</evidence>
<sequence>MMEKPELVVITGMSGAGKTVAMRAFEDLNYFTTDNLPADMLPAYWDLLLHKPEQMNAAVVIDLRSEQLFTDLKPVIQKMEDTNEDQAYQLRILFLEADDEELVARYKETRRHHPLSLGSGTLDDIEHEREILAGIKRLATDVVNTSKFGPRELRKYILAHYGDAKAQANLFKVQVMSFGFKYGAPLDADLVIDVRFLDNPYYDIHLRDLTGLDQPVADYVWKSDGADEFYQKEADVLKWALPRYKSEGRSTLTIAFGCTGGQHRSVAFAHRLAQDLALNGQVSEYHRDLTRRKDNGVRV</sequence>
<evidence type="ECO:0000256" key="2">
    <source>
        <dbReference type="ARBA" id="ARBA00022840"/>
    </source>
</evidence>
<dbReference type="Pfam" id="PF22740">
    <property type="entry name" value="PapZ_C"/>
    <property type="match status" value="1"/>
</dbReference>
<dbReference type="STRING" id="1616.IV73_GL001041"/>
<dbReference type="InterPro" id="IPR053930">
    <property type="entry name" value="RapZ-like_N"/>
</dbReference>
<dbReference type="PATRIC" id="fig|1616.3.peg.1063"/>
<dbReference type="AlphaFoldDB" id="A0A0R2JI77"/>
<dbReference type="Pfam" id="PF03668">
    <property type="entry name" value="RapZ-like_N"/>
    <property type="match status" value="1"/>
</dbReference>
<keyword evidence="1 4" id="KW-0547">Nucleotide-binding</keyword>
<evidence type="ECO:0000256" key="1">
    <source>
        <dbReference type="ARBA" id="ARBA00022741"/>
    </source>
</evidence>
<evidence type="ECO:0000313" key="8">
    <source>
        <dbReference type="Proteomes" id="UP000051655"/>
    </source>
</evidence>
<protein>
    <submittedName>
        <fullName evidence="7">Uncharacterized protein</fullName>
    </submittedName>
</protein>
<dbReference type="Proteomes" id="UP000051655">
    <property type="component" value="Unassembled WGS sequence"/>
</dbReference>
<dbReference type="InterPro" id="IPR027417">
    <property type="entry name" value="P-loop_NTPase"/>
</dbReference>
<dbReference type="InterPro" id="IPR053931">
    <property type="entry name" value="RapZ_C"/>
</dbReference>
<dbReference type="GO" id="GO:0005525">
    <property type="term" value="F:GTP binding"/>
    <property type="evidence" value="ECO:0007669"/>
    <property type="project" value="UniProtKB-UniRule"/>
</dbReference>
<feature type="binding site" evidence="4">
    <location>
        <begin position="62"/>
        <end position="65"/>
    </location>
    <ligand>
        <name>GTP</name>
        <dbReference type="ChEBI" id="CHEBI:37565"/>
    </ligand>
</feature>
<feature type="domain" description="RapZ-like N-terminal" evidence="5">
    <location>
        <begin position="6"/>
        <end position="161"/>
    </location>
</feature>
<comment type="caution">
    <text evidence="7">The sequence shown here is derived from an EMBL/GenBank/DDBJ whole genome shotgun (WGS) entry which is preliminary data.</text>
</comment>
<dbReference type="PANTHER" id="PTHR30448:SF0">
    <property type="entry name" value="RNASE ADAPTER PROTEIN RAPZ"/>
    <property type="match status" value="1"/>
</dbReference>